<dbReference type="EMBL" id="LJYF01000009">
    <property type="protein sequence ID" value="KRP99971.1"/>
    <property type="molecule type" value="Genomic_DNA"/>
</dbReference>
<accession>A0A0R3CXH6</accession>
<evidence type="ECO:0000256" key="2">
    <source>
        <dbReference type="SAM" id="SignalP"/>
    </source>
</evidence>
<organism evidence="3 4">
    <name type="scientific">Bradyrhizobium yuanmingense</name>
    <dbReference type="NCBI Taxonomy" id="108015"/>
    <lineage>
        <taxon>Bacteria</taxon>
        <taxon>Pseudomonadati</taxon>
        <taxon>Pseudomonadota</taxon>
        <taxon>Alphaproteobacteria</taxon>
        <taxon>Hyphomicrobiales</taxon>
        <taxon>Nitrobacteraceae</taxon>
        <taxon>Bradyrhizobium</taxon>
    </lineage>
</organism>
<dbReference type="OrthoDB" id="8255798at2"/>
<sequence length="239" mass="25632">MSGQLRLYFASLLLVGGFSATPASSNPLTDFFNTATSHPTVTTSPPQAECAPRPGTSTSAGQHWVYRMDGRRRCWFLAEGIATVKKPIRAPTAKDRSASFDENRTTQTTRSVIVDARAELLRSAPPEQSQTPVTEMQVADATSDLGTGATLMSAAPVGDIPRNQLKHEHSVPDQVNVGQFLAAAPADPPQDMPLGPRTAEGHDEARSWTGWLGGLLMTLGGLSLLSSSHTLRHAVRLRH</sequence>
<feature type="signal peptide" evidence="2">
    <location>
        <begin position="1"/>
        <end position="25"/>
    </location>
</feature>
<proteinExistence type="predicted"/>
<reference evidence="3 4" key="1">
    <citation type="submission" date="2015-09" db="EMBL/GenBank/DDBJ databases">
        <title>Draft Genome Sequence of the Strain BR 3267 (Bradyrhizobium yuanmingense) recommended as inoculant for cowpea in Brazil.</title>
        <authorList>
            <person name="Simoes-Araujo J.L."/>
            <person name="Zilli J.E."/>
        </authorList>
    </citation>
    <scope>NUCLEOTIDE SEQUENCE [LARGE SCALE GENOMIC DNA]</scope>
    <source>
        <strain evidence="3 4">BR3267</strain>
    </source>
</reference>
<dbReference type="Proteomes" id="UP000051380">
    <property type="component" value="Unassembled WGS sequence"/>
</dbReference>
<comment type="caution">
    <text evidence="3">The sequence shown here is derived from an EMBL/GenBank/DDBJ whole genome shotgun (WGS) entry which is preliminary data.</text>
</comment>
<feature type="chain" id="PRO_5006434882" evidence="2">
    <location>
        <begin position="26"/>
        <end position="239"/>
    </location>
</feature>
<evidence type="ECO:0000313" key="4">
    <source>
        <dbReference type="Proteomes" id="UP000051380"/>
    </source>
</evidence>
<feature type="region of interest" description="Disordered" evidence="1">
    <location>
        <begin position="38"/>
        <end position="61"/>
    </location>
</feature>
<name>A0A0R3CXH6_9BRAD</name>
<gene>
    <name evidence="3" type="ORF">AOQ72_11965</name>
</gene>
<evidence type="ECO:0000313" key="3">
    <source>
        <dbReference type="EMBL" id="KRP99971.1"/>
    </source>
</evidence>
<protein>
    <submittedName>
        <fullName evidence="3">Uncharacterized protein</fullName>
    </submittedName>
</protein>
<dbReference type="RefSeq" id="WP_057026755.1">
    <property type="nucleotide sequence ID" value="NZ_LJYF01000009.1"/>
</dbReference>
<dbReference type="AlphaFoldDB" id="A0A0R3CXH6"/>
<keyword evidence="2" id="KW-0732">Signal</keyword>
<evidence type="ECO:0000256" key="1">
    <source>
        <dbReference type="SAM" id="MobiDB-lite"/>
    </source>
</evidence>